<organism evidence="1">
    <name type="scientific">Cacopsylla melanoneura</name>
    <dbReference type="NCBI Taxonomy" id="428564"/>
    <lineage>
        <taxon>Eukaryota</taxon>
        <taxon>Metazoa</taxon>
        <taxon>Ecdysozoa</taxon>
        <taxon>Arthropoda</taxon>
        <taxon>Hexapoda</taxon>
        <taxon>Insecta</taxon>
        <taxon>Pterygota</taxon>
        <taxon>Neoptera</taxon>
        <taxon>Paraneoptera</taxon>
        <taxon>Hemiptera</taxon>
        <taxon>Sternorrhyncha</taxon>
        <taxon>Psylloidea</taxon>
        <taxon>Psyllidae</taxon>
        <taxon>Psyllinae</taxon>
        <taxon>Cacopsylla</taxon>
    </lineage>
</organism>
<sequence>MIQLYCFPLYKNPIITDFCEYATDSRVHTETGTTSCQLSYKSLTTSNFSGYRRIGNQVYSEHGLHAYVIRRVTSMCNGHVLVGCCCYSGISFSPMVMAR</sequence>
<dbReference type="EMBL" id="HBUF01508989">
    <property type="protein sequence ID" value="CAG6746287.1"/>
    <property type="molecule type" value="Transcribed_RNA"/>
</dbReference>
<reference evidence="1" key="1">
    <citation type="submission" date="2021-05" db="EMBL/GenBank/DDBJ databases">
        <authorList>
            <person name="Alioto T."/>
            <person name="Alioto T."/>
            <person name="Gomez Garrido J."/>
        </authorList>
    </citation>
    <scope>NUCLEOTIDE SEQUENCE</scope>
</reference>
<protein>
    <submittedName>
        <fullName evidence="1">Uncharacterized protein</fullName>
    </submittedName>
</protein>
<name>A0A8D8ZI05_9HEMI</name>
<evidence type="ECO:0000313" key="1">
    <source>
        <dbReference type="EMBL" id="CAG6746287.1"/>
    </source>
</evidence>
<accession>A0A8D8ZI05</accession>
<proteinExistence type="predicted"/>
<dbReference type="AlphaFoldDB" id="A0A8D8ZI05"/>